<dbReference type="OrthoDB" id="2019149at2759"/>
<protein>
    <recommendedName>
        <fullName evidence="3">pectinesterase</fullName>
        <ecNumber evidence="3">3.1.1.11</ecNumber>
    </recommendedName>
</protein>
<keyword evidence="4" id="KW-0378">Hydrolase</keyword>
<evidence type="ECO:0000259" key="6">
    <source>
        <dbReference type="Pfam" id="PF01095"/>
    </source>
</evidence>
<evidence type="ECO:0000256" key="4">
    <source>
        <dbReference type="ARBA" id="ARBA00022801"/>
    </source>
</evidence>
<dbReference type="Proteomes" id="UP000799772">
    <property type="component" value="Unassembled WGS sequence"/>
</dbReference>
<sequence>MKLWPSLLLGCSSRNLCQAPTKNPLEGCPKGTILVSATSSSAHYKTIQSAIDSLPHDSSSHTILIEGGSYFEQLNITRPGPLYLLGQTSHPDDATRNEVTVLQAKANNATYPDNVYASVLIVAPTLNASLTGAGPNGYPLPANTPFGCKDFRTYNIDFRNVAAEQSAGPSHAVSFSMANGGFYFSGFYSYQDTVYVGKNGSAYFYKSVAAGQTDFLYGFGTAWFQSCDIQMRNCGGGVTAWKGTNTTFLNHYGVYIVDSHLAAANASIAPSMVGMCALGRPWNSNDHSIFARTYEDASIRPQGYIEWSSPIDNYTLMAEYKAYGPGFNRTGRIEGGIDHLLTDKQYEPYSTPAKVFQYLDGTFGNDKWIDKAYYPK</sequence>
<comment type="similarity">
    <text evidence="2">Belongs to the pectinesterase family.</text>
</comment>
<evidence type="ECO:0000256" key="2">
    <source>
        <dbReference type="ARBA" id="ARBA00008891"/>
    </source>
</evidence>
<dbReference type="Gene3D" id="2.160.20.10">
    <property type="entry name" value="Single-stranded right-handed beta-helix, Pectin lyase-like"/>
    <property type="match status" value="1"/>
</dbReference>
<dbReference type="PANTHER" id="PTHR31321:SF137">
    <property type="entry name" value="PECTIN METHYL ESTERASE (EUROFUNG)"/>
    <property type="match status" value="1"/>
</dbReference>
<dbReference type="EC" id="3.1.1.11" evidence="3"/>
<dbReference type="GO" id="GO:0045490">
    <property type="term" value="P:pectin catabolic process"/>
    <property type="evidence" value="ECO:0007669"/>
    <property type="project" value="TreeGrafter"/>
</dbReference>
<dbReference type="InterPro" id="IPR011050">
    <property type="entry name" value="Pectin_lyase_fold/virulence"/>
</dbReference>
<dbReference type="InterPro" id="IPR012334">
    <property type="entry name" value="Pectin_lyas_fold"/>
</dbReference>
<evidence type="ECO:0000256" key="3">
    <source>
        <dbReference type="ARBA" id="ARBA00013229"/>
    </source>
</evidence>
<dbReference type="Pfam" id="PF01095">
    <property type="entry name" value="Pectinesterase"/>
    <property type="match status" value="1"/>
</dbReference>
<reference evidence="7" key="1">
    <citation type="journal article" date="2020" name="Stud. Mycol.">
        <title>101 Dothideomycetes genomes: a test case for predicting lifestyles and emergence of pathogens.</title>
        <authorList>
            <person name="Haridas S."/>
            <person name="Albert R."/>
            <person name="Binder M."/>
            <person name="Bloem J."/>
            <person name="Labutti K."/>
            <person name="Salamov A."/>
            <person name="Andreopoulos B."/>
            <person name="Baker S."/>
            <person name="Barry K."/>
            <person name="Bills G."/>
            <person name="Bluhm B."/>
            <person name="Cannon C."/>
            <person name="Castanera R."/>
            <person name="Culley D."/>
            <person name="Daum C."/>
            <person name="Ezra D."/>
            <person name="Gonzalez J."/>
            <person name="Henrissat B."/>
            <person name="Kuo A."/>
            <person name="Liang C."/>
            <person name="Lipzen A."/>
            <person name="Lutzoni F."/>
            <person name="Magnuson J."/>
            <person name="Mondo S."/>
            <person name="Nolan M."/>
            <person name="Ohm R."/>
            <person name="Pangilinan J."/>
            <person name="Park H.-J."/>
            <person name="Ramirez L."/>
            <person name="Alfaro M."/>
            <person name="Sun H."/>
            <person name="Tritt A."/>
            <person name="Yoshinaga Y."/>
            <person name="Zwiers L.-H."/>
            <person name="Turgeon B."/>
            <person name="Goodwin S."/>
            <person name="Spatafora J."/>
            <person name="Crous P."/>
            <person name="Grigoriev I."/>
        </authorList>
    </citation>
    <scope>NUCLEOTIDE SEQUENCE</scope>
    <source>
        <strain evidence="7">CBS 133067</strain>
    </source>
</reference>
<keyword evidence="8" id="KW-1185">Reference proteome</keyword>
<evidence type="ECO:0000256" key="1">
    <source>
        <dbReference type="ARBA" id="ARBA00005184"/>
    </source>
</evidence>
<dbReference type="PANTHER" id="PTHR31321">
    <property type="entry name" value="ACYL-COA THIOESTER HYDROLASE YBHC-RELATED"/>
    <property type="match status" value="1"/>
</dbReference>
<evidence type="ECO:0000313" key="8">
    <source>
        <dbReference type="Proteomes" id="UP000799772"/>
    </source>
</evidence>
<comment type="pathway">
    <text evidence="1">Glycan metabolism; pectin degradation; 2-dehydro-3-deoxy-D-gluconate from pectin: step 1/5.</text>
</comment>
<gene>
    <name evidence="7" type="ORF">NA57DRAFT_66085</name>
</gene>
<dbReference type="GO" id="GO:0042545">
    <property type="term" value="P:cell wall modification"/>
    <property type="evidence" value="ECO:0007669"/>
    <property type="project" value="InterPro"/>
</dbReference>
<name>A0A9P4IBE2_9PEZI</name>
<dbReference type="SUPFAM" id="SSF51126">
    <property type="entry name" value="Pectin lyase-like"/>
    <property type="match status" value="1"/>
</dbReference>
<dbReference type="AlphaFoldDB" id="A0A9P4IBE2"/>
<evidence type="ECO:0000256" key="5">
    <source>
        <dbReference type="ARBA" id="ARBA00023085"/>
    </source>
</evidence>
<keyword evidence="5" id="KW-0063">Aspartyl esterase</keyword>
<evidence type="ECO:0000313" key="7">
    <source>
        <dbReference type="EMBL" id="KAF2098781.1"/>
    </source>
</evidence>
<accession>A0A9P4IBE2</accession>
<proteinExistence type="inferred from homology"/>
<dbReference type="GO" id="GO:0030599">
    <property type="term" value="F:pectinesterase activity"/>
    <property type="evidence" value="ECO:0007669"/>
    <property type="project" value="UniProtKB-EC"/>
</dbReference>
<dbReference type="EMBL" id="ML978126">
    <property type="protein sequence ID" value="KAF2098781.1"/>
    <property type="molecule type" value="Genomic_DNA"/>
</dbReference>
<dbReference type="InterPro" id="IPR000070">
    <property type="entry name" value="Pectinesterase_cat"/>
</dbReference>
<feature type="domain" description="Pectinesterase catalytic" evidence="6">
    <location>
        <begin position="149"/>
        <end position="350"/>
    </location>
</feature>
<comment type="caution">
    <text evidence="7">The sequence shown here is derived from an EMBL/GenBank/DDBJ whole genome shotgun (WGS) entry which is preliminary data.</text>
</comment>
<organism evidence="7 8">
    <name type="scientific">Rhizodiscina lignyota</name>
    <dbReference type="NCBI Taxonomy" id="1504668"/>
    <lineage>
        <taxon>Eukaryota</taxon>
        <taxon>Fungi</taxon>
        <taxon>Dikarya</taxon>
        <taxon>Ascomycota</taxon>
        <taxon>Pezizomycotina</taxon>
        <taxon>Dothideomycetes</taxon>
        <taxon>Pleosporomycetidae</taxon>
        <taxon>Aulographales</taxon>
        <taxon>Rhizodiscinaceae</taxon>
        <taxon>Rhizodiscina</taxon>
    </lineage>
</organism>